<keyword evidence="1" id="KW-0732">Signal</keyword>
<organism evidence="2 3">
    <name type="scientific">Flavobacterium agricola</name>
    <dbReference type="NCBI Taxonomy" id="2870839"/>
    <lineage>
        <taxon>Bacteria</taxon>
        <taxon>Pseudomonadati</taxon>
        <taxon>Bacteroidota</taxon>
        <taxon>Flavobacteriia</taxon>
        <taxon>Flavobacteriales</taxon>
        <taxon>Flavobacteriaceae</taxon>
        <taxon>Flavobacterium</taxon>
    </lineage>
</organism>
<feature type="chain" id="PRO_5047548522" description="Long-subunit fatty acid transport protein" evidence="1">
    <location>
        <begin position="20"/>
        <end position="416"/>
    </location>
</feature>
<feature type="signal peptide" evidence="1">
    <location>
        <begin position="1"/>
        <end position="19"/>
    </location>
</feature>
<evidence type="ECO:0000313" key="2">
    <source>
        <dbReference type="EMBL" id="UYW01317.1"/>
    </source>
</evidence>
<proteinExistence type="predicted"/>
<reference evidence="2" key="1">
    <citation type="submission" date="2021-08" db="EMBL/GenBank/DDBJ databases">
        <title>Flavobacterium sp. strain CC-SYL302.</title>
        <authorList>
            <person name="Lin S.-Y."/>
            <person name="Lee T.-H."/>
            <person name="Young C.-C."/>
        </authorList>
    </citation>
    <scope>NUCLEOTIDE SEQUENCE</scope>
    <source>
        <strain evidence="2">CC-SYL302</strain>
    </source>
</reference>
<gene>
    <name evidence="2" type="ORF">K5I29_12910</name>
</gene>
<dbReference type="SUPFAM" id="SSF56935">
    <property type="entry name" value="Porins"/>
    <property type="match status" value="1"/>
</dbReference>
<keyword evidence="3" id="KW-1185">Reference proteome</keyword>
<evidence type="ECO:0000256" key="1">
    <source>
        <dbReference type="SAM" id="SignalP"/>
    </source>
</evidence>
<evidence type="ECO:0008006" key="4">
    <source>
        <dbReference type="Google" id="ProtNLM"/>
    </source>
</evidence>
<evidence type="ECO:0000313" key="3">
    <source>
        <dbReference type="Proteomes" id="UP001163328"/>
    </source>
</evidence>
<name>A0ABY6M0G9_9FLAO</name>
<protein>
    <recommendedName>
        <fullName evidence="4">Long-subunit fatty acid transport protein</fullName>
    </recommendedName>
</protein>
<dbReference type="Gene3D" id="2.40.160.60">
    <property type="entry name" value="Outer membrane protein transport protein (OMPP1/FadL/TodX)"/>
    <property type="match status" value="1"/>
</dbReference>
<dbReference type="RefSeq" id="WP_264433775.1">
    <property type="nucleotide sequence ID" value="NZ_CP081495.1"/>
</dbReference>
<accession>A0ABY6M0G9</accession>
<sequence>MIKKIIFSASILFSTVALAQTDAGSPYSFFGLGDQKFIGTNEHRAMGGLSVIGDSIHLNLNNPASYADLALTTFSFGGSNKSYSLQSDQGKESINRTALDYLAIGLPITKKSGVSFGLMPVTSVGYKIQNQGVFDGLAQSVQYSGSGGLNKVYVGFGYKITKELSVGADAQYYFGSADTKTLLATQGVQYLSRSTNVNENRGVAFNVGAMYQTKIKKYDFHSSATFTPQSNLTSTHVRNIGTVILGNDLSEFLIEERRIDVPDSKFKLPATYSVGTSFGLIRKWMIGAQATFSDSKGIVDGVSLSNLKYNNSSRFTLGGYYVPKYNSFNSYFSRVTYRAGIRYEDTGMELNNQKINDFAVSAGLGLPLGLSFSNLNLGFEYGTRGTQSAGLIKENYFMITLGLSFNDRWFQKVKYN</sequence>
<dbReference type="EMBL" id="CP081495">
    <property type="protein sequence ID" value="UYW01317.1"/>
    <property type="molecule type" value="Genomic_DNA"/>
</dbReference>
<dbReference type="Proteomes" id="UP001163328">
    <property type="component" value="Chromosome"/>
</dbReference>